<organism evidence="3 4">
    <name type="scientific">Dermabacter vaginalis</name>
    <dbReference type="NCBI Taxonomy" id="1630135"/>
    <lineage>
        <taxon>Bacteria</taxon>
        <taxon>Bacillati</taxon>
        <taxon>Actinomycetota</taxon>
        <taxon>Actinomycetes</taxon>
        <taxon>Micrococcales</taxon>
        <taxon>Dermabacteraceae</taxon>
        <taxon>Dermabacter</taxon>
    </lineage>
</organism>
<accession>A0ABX6A4Q9</accession>
<dbReference type="EMBL" id="CP044108">
    <property type="protein sequence ID" value="QEU11341.1"/>
    <property type="molecule type" value="Genomic_DNA"/>
</dbReference>
<name>A0ABX6A4Q9_9MICO</name>
<dbReference type="Proteomes" id="UP000323865">
    <property type="component" value="Chromosome"/>
</dbReference>
<feature type="domain" description="NAD(P)-binding" evidence="2">
    <location>
        <begin position="57"/>
        <end position="236"/>
    </location>
</feature>
<evidence type="ECO:0000256" key="1">
    <source>
        <dbReference type="SAM" id="MobiDB-lite"/>
    </source>
</evidence>
<feature type="region of interest" description="Disordered" evidence="1">
    <location>
        <begin position="1"/>
        <end position="30"/>
    </location>
</feature>
<evidence type="ECO:0000259" key="2">
    <source>
        <dbReference type="Pfam" id="PF13460"/>
    </source>
</evidence>
<dbReference type="Pfam" id="PF13460">
    <property type="entry name" value="NAD_binding_10"/>
    <property type="match status" value="1"/>
</dbReference>
<sequence>MMRLHAPPSRSSRPRGTAAQKDSAMSTPKHRETLAIVDAASALGDALVSEVYLALRGSGEIMALSAHPENLTHFSRAISYEAIPHSLDDYALALGGASALLLVIEEHDQAEALTTRTIRAMRRAGVRRLIAAAPLDALAYTVHGTRDAEAPRRERPLTERAKKAWASVGSPNPGLLGARRALELVRRSGLETTLLLHPPILVAPGPATVTRTPAAYAPTASAEITAANAARAILAARTAASIGAEDVLSEE</sequence>
<reference evidence="3 4" key="1">
    <citation type="submission" date="2019-09" db="EMBL/GenBank/DDBJ databases">
        <title>FDA dAtabase for Regulatory Grade micrObial Sequences (FDA-ARGOS): Supporting development and validation of Infectious Disease Dx tests.</title>
        <authorList>
            <person name="Sciortino C."/>
            <person name="Tallon L."/>
            <person name="Sadzewicz L."/>
            <person name="Vavikolanu K."/>
            <person name="Mehta A."/>
            <person name="Aluvathingal J."/>
            <person name="Nadendla S."/>
            <person name="Nandy P."/>
            <person name="Geyer C."/>
            <person name="Yan Y."/>
            <person name="Sichtig H."/>
        </authorList>
    </citation>
    <scope>NUCLEOTIDE SEQUENCE [LARGE SCALE GENOMIC DNA]</scope>
    <source>
        <strain evidence="3 4">FDAARGOS_640</strain>
    </source>
</reference>
<dbReference type="InterPro" id="IPR016040">
    <property type="entry name" value="NAD(P)-bd_dom"/>
</dbReference>
<dbReference type="Gene3D" id="3.40.50.720">
    <property type="entry name" value="NAD(P)-binding Rossmann-like Domain"/>
    <property type="match status" value="1"/>
</dbReference>
<evidence type="ECO:0000313" key="4">
    <source>
        <dbReference type="Proteomes" id="UP000323865"/>
    </source>
</evidence>
<evidence type="ECO:0000313" key="3">
    <source>
        <dbReference type="EMBL" id="QEU11341.1"/>
    </source>
</evidence>
<protein>
    <submittedName>
        <fullName evidence="3">SDR family oxidoreductase</fullName>
    </submittedName>
</protein>
<keyword evidence="4" id="KW-1185">Reference proteome</keyword>
<gene>
    <name evidence="3" type="ORF">FOB48_02850</name>
</gene>
<proteinExistence type="predicted"/>